<dbReference type="EMBL" id="AEUP01000010">
    <property type="protein sequence ID" value="EGE48668.1"/>
    <property type="molecule type" value="Genomic_DNA"/>
</dbReference>
<sequence length="131" mass="14516">MARSPNRKPATDASSPEQDHALQDLVNKEVQEQISDLSSSVPEEGAEQTTDLREEALEEAVETFEHAVCVTSNGHRCVVRPGEIIVVCRDPGFRRAGIEHPSVAVYPKRKLTEKQLNAMRSEPLLEIVEVS</sequence>
<name>F1YRI3_9PROT</name>
<dbReference type="OrthoDB" id="8420784at2"/>
<accession>F1YRI3</accession>
<organism evidence="2 3">
    <name type="scientific">Acetobacter pomorum DM001</name>
    <dbReference type="NCBI Taxonomy" id="945681"/>
    <lineage>
        <taxon>Bacteria</taxon>
        <taxon>Pseudomonadati</taxon>
        <taxon>Pseudomonadota</taxon>
        <taxon>Alphaproteobacteria</taxon>
        <taxon>Acetobacterales</taxon>
        <taxon>Acetobacteraceae</taxon>
        <taxon>Acetobacter</taxon>
    </lineage>
</organism>
<feature type="compositionally biased region" description="Polar residues" evidence="1">
    <location>
        <begin position="32"/>
        <end position="41"/>
    </location>
</feature>
<evidence type="ECO:0000256" key="1">
    <source>
        <dbReference type="SAM" id="MobiDB-lite"/>
    </source>
</evidence>
<feature type="compositionally biased region" description="Basic and acidic residues" evidence="1">
    <location>
        <begin position="17"/>
        <end position="31"/>
    </location>
</feature>
<evidence type="ECO:0008006" key="4">
    <source>
        <dbReference type="Google" id="ProtNLM"/>
    </source>
</evidence>
<evidence type="ECO:0000313" key="3">
    <source>
        <dbReference type="Proteomes" id="UP000018454"/>
    </source>
</evidence>
<dbReference type="Proteomes" id="UP000018454">
    <property type="component" value="Unassembled WGS sequence"/>
</dbReference>
<dbReference type="AlphaFoldDB" id="F1YRI3"/>
<feature type="region of interest" description="Disordered" evidence="1">
    <location>
        <begin position="1"/>
        <end position="49"/>
    </location>
</feature>
<dbReference type="SUPFAM" id="SSF160059">
    <property type="entry name" value="PriA/YqbF domain"/>
    <property type="match status" value="1"/>
</dbReference>
<evidence type="ECO:0000313" key="2">
    <source>
        <dbReference type="EMBL" id="EGE48668.1"/>
    </source>
</evidence>
<comment type="caution">
    <text evidence="2">The sequence shown here is derived from an EMBL/GenBank/DDBJ whole genome shotgun (WGS) entry which is preliminary data.</text>
</comment>
<dbReference type="RefSeq" id="WP_006115538.1">
    <property type="nucleotide sequence ID" value="NZ_AEUP01000010.1"/>
</dbReference>
<proteinExistence type="predicted"/>
<reference evidence="2 3" key="1">
    <citation type="journal article" date="2011" name="Science">
        <title>Drosophila microbiome modulates host developmental and metabolic homeostasis via insulin signaling.</title>
        <authorList>
            <person name="Shin S.C."/>
            <person name="Kim S.H."/>
            <person name="You H."/>
            <person name="Kim B."/>
            <person name="Kim A.C."/>
            <person name="Lee K.A."/>
            <person name="Yoon J.H."/>
            <person name="Ryu J.H."/>
            <person name="Lee W.J."/>
        </authorList>
    </citation>
    <scope>NUCLEOTIDE SEQUENCE [LARGE SCALE GENOMIC DNA]</scope>
    <source>
        <strain evidence="2 3">DM001</strain>
    </source>
</reference>
<gene>
    <name evidence="2" type="ORF">APO_0516</name>
</gene>
<protein>
    <recommendedName>
        <fullName evidence="4">Mu-like prophage FluMu N-terminal domain-containing protein</fullName>
    </recommendedName>
</protein>